<dbReference type="RefSeq" id="WP_378064163.1">
    <property type="nucleotide sequence ID" value="NZ_JBHSXS010000066.1"/>
</dbReference>
<name>A0ABW2D2C5_9ACTN</name>
<organism evidence="2 3">
    <name type="scientific">Actinomadura yumaensis</name>
    <dbReference type="NCBI Taxonomy" id="111807"/>
    <lineage>
        <taxon>Bacteria</taxon>
        <taxon>Bacillati</taxon>
        <taxon>Actinomycetota</taxon>
        <taxon>Actinomycetes</taxon>
        <taxon>Streptosporangiales</taxon>
        <taxon>Thermomonosporaceae</taxon>
        <taxon>Actinomadura</taxon>
    </lineage>
</organism>
<keyword evidence="1" id="KW-0812">Transmembrane</keyword>
<sequence>MAFTRSPRRLTSLALRGTEPSDRALARSVLPFAVAFRCGGVIAAAAAAAIGPGAEVSRGWQAGVLGALACWSAFFSVSAVRRGMTFPLVAADAAAVSLALLAQPKLIPAGAVTDETTWGIMLAGTSVCVAQLALRPLGGLPLAALVIAAYAAGAPVLTSEIRVLVAQAAVVCALMELLRHGGRQADRAARERDRDRQRARVAAARRADDRHQRALMHDSVLTVLSMVATAGGGSGGPAPRRAAARALDVLAGTEGADEASALAAAAPFGEGGQADLLERLDACAAAVPDVGAARGGPAAPGARGG</sequence>
<feature type="non-terminal residue" evidence="2">
    <location>
        <position position="305"/>
    </location>
</feature>
<keyword evidence="1" id="KW-0472">Membrane</keyword>
<feature type="transmembrane region" description="Helical" evidence="1">
    <location>
        <begin position="141"/>
        <end position="158"/>
    </location>
</feature>
<reference evidence="3" key="1">
    <citation type="journal article" date="2019" name="Int. J. Syst. Evol. Microbiol.">
        <title>The Global Catalogue of Microorganisms (GCM) 10K type strain sequencing project: providing services to taxonomists for standard genome sequencing and annotation.</title>
        <authorList>
            <consortium name="The Broad Institute Genomics Platform"/>
            <consortium name="The Broad Institute Genome Sequencing Center for Infectious Disease"/>
            <person name="Wu L."/>
            <person name="Ma J."/>
        </authorList>
    </citation>
    <scope>NUCLEOTIDE SEQUENCE [LARGE SCALE GENOMIC DNA]</scope>
    <source>
        <strain evidence="3">JCM 3369</strain>
    </source>
</reference>
<evidence type="ECO:0000313" key="2">
    <source>
        <dbReference type="EMBL" id="MFC6887046.1"/>
    </source>
</evidence>
<gene>
    <name evidence="2" type="ORF">ACFQKB_45285</name>
</gene>
<evidence type="ECO:0008006" key="4">
    <source>
        <dbReference type="Google" id="ProtNLM"/>
    </source>
</evidence>
<comment type="caution">
    <text evidence="2">The sequence shown here is derived from an EMBL/GenBank/DDBJ whole genome shotgun (WGS) entry which is preliminary data.</text>
</comment>
<protein>
    <recommendedName>
        <fullName evidence="4">Histidine kinase</fullName>
    </recommendedName>
</protein>
<keyword evidence="1" id="KW-1133">Transmembrane helix</keyword>
<proteinExistence type="predicted"/>
<dbReference type="EMBL" id="JBHSXS010000066">
    <property type="protein sequence ID" value="MFC6887046.1"/>
    <property type="molecule type" value="Genomic_DNA"/>
</dbReference>
<accession>A0ABW2D2C5</accession>
<keyword evidence="3" id="KW-1185">Reference proteome</keyword>
<dbReference type="Proteomes" id="UP001596380">
    <property type="component" value="Unassembled WGS sequence"/>
</dbReference>
<evidence type="ECO:0000256" key="1">
    <source>
        <dbReference type="SAM" id="Phobius"/>
    </source>
</evidence>
<feature type="transmembrane region" description="Helical" evidence="1">
    <location>
        <begin position="29"/>
        <end position="54"/>
    </location>
</feature>
<feature type="transmembrane region" description="Helical" evidence="1">
    <location>
        <begin position="60"/>
        <end position="79"/>
    </location>
</feature>
<evidence type="ECO:0000313" key="3">
    <source>
        <dbReference type="Proteomes" id="UP001596380"/>
    </source>
</evidence>